<comment type="caution">
    <text evidence="1">The sequence shown here is derived from an EMBL/GenBank/DDBJ whole genome shotgun (WGS) entry which is preliminary data.</text>
</comment>
<organism evidence="1">
    <name type="scientific">marine sediment metagenome</name>
    <dbReference type="NCBI Taxonomy" id="412755"/>
    <lineage>
        <taxon>unclassified sequences</taxon>
        <taxon>metagenomes</taxon>
        <taxon>ecological metagenomes</taxon>
    </lineage>
</organism>
<dbReference type="AlphaFoldDB" id="X0X586"/>
<proteinExistence type="predicted"/>
<gene>
    <name evidence="1" type="ORF">S01H1_52945</name>
</gene>
<feature type="non-terminal residue" evidence="1">
    <location>
        <position position="67"/>
    </location>
</feature>
<name>X0X586_9ZZZZ</name>
<sequence length="67" mass="8255">MDDLELLDTFKNHLINNRLRLSKELRDSMKDFMEKTQILKLNSNPKTRKIITKKNRTRKKRRKRTKK</sequence>
<evidence type="ECO:0000313" key="1">
    <source>
        <dbReference type="EMBL" id="GAG20156.1"/>
    </source>
</evidence>
<reference evidence="1" key="1">
    <citation type="journal article" date="2014" name="Front. Microbiol.">
        <title>High frequency of phylogenetically diverse reductive dehalogenase-homologous genes in deep subseafloor sedimentary metagenomes.</title>
        <authorList>
            <person name="Kawai M."/>
            <person name="Futagami T."/>
            <person name="Toyoda A."/>
            <person name="Takaki Y."/>
            <person name="Nishi S."/>
            <person name="Hori S."/>
            <person name="Arai W."/>
            <person name="Tsubouchi T."/>
            <person name="Morono Y."/>
            <person name="Uchiyama I."/>
            <person name="Ito T."/>
            <person name="Fujiyama A."/>
            <person name="Inagaki F."/>
            <person name="Takami H."/>
        </authorList>
    </citation>
    <scope>NUCLEOTIDE SEQUENCE</scope>
    <source>
        <strain evidence="1">Expedition CK06-06</strain>
    </source>
</reference>
<protein>
    <submittedName>
        <fullName evidence="1">Uncharacterized protein</fullName>
    </submittedName>
</protein>
<dbReference type="EMBL" id="BARS01034251">
    <property type="protein sequence ID" value="GAG20156.1"/>
    <property type="molecule type" value="Genomic_DNA"/>
</dbReference>
<accession>X0X586</accession>